<name>A0A161Q2Z1_9FIRM</name>
<reference evidence="1 2" key="1">
    <citation type="submission" date="2015-12" db="EMBL/GenBank/DDBJ databases">
        <title>Draft genome of Thermovenabulum gondwanense isolated from a red thermophilic microbial mat colonisisng an outflow channel of a bore well.</title>
        <authorList>
            <person name="Patel B.K."/>
        </authorList>
    </citation>
    <scope>NUCLEOTIDE SEQUENCE [LARGE SCALE GENOMIC DNA]</scope>
    <source>
        <strain evidence="1 2">R270</strain>
    </source>
</reference>
<gene>
    <name evidence="1" type="ORF">ATZ99_19480</name>
</gene>
<accession>A0A161Q2Z1</accession>
<dbReference type="Proteomes" id="UP000075737">
    <property type="component" value="Unassembled WGS sequence"/>
</dbReference>
<evidence type="ECO:0000313" key="2">
    <source>
        <dbReference type="Proteomes" id="UP000075737"/>
    </source>
</evidence>
<proteinExistence type="predicted"/>
<dbReference type="RefSeq" id="WP_068749048.1">
    <property type="nucleotide sequence ID" value="NZ_LOHZ01000042.1"/>
</dbReference>
<dbReference type="AlphaFoldDB" id="A0A161Q2Z1"/>
<sequence>MTYDCKFLKLHKKIPLIENELKIYKCLLGNALLKEKDLDEKWACKGCKVKDFNDKICINLIPQKEFIKRGVSETFFICTLMNVIFKEPEEFCLLNCKYREI</sequence>
<dbReference type="EMBL" id="LOHZ01000042">
    <property type="protein sequence ID" value="KYO64516.1"/>
    <property type="molecule type" value="Genomic_DNA"/>
</dbReference>
<dbReference type="STRING" id="520767.ATZ99_19480"/>
<comment type="caution">
    <text evidence="1">The sequence shown here is derived from an EMBL/GenBank/DDBJ whole genome shotgun (WGS) entry which is preliminary data.</text>
</comment>
<keyword evidence="2" id="KW-1185">Reference proteome</keyword>
<protein>
    <submittedName>
        <fullName evidence="1">Uncharacterized protein</fullName>
    </submittedName>
</protein>
<dbReference type="OrthoDB" id="1730317at2"/>
<organism evidence="1 2">
    <name type="scientific">Thermovenabulum gondwanense</name>
    <dbReference type="NCBI Taxonomy" id="520767"/>
    <lineage>
        <taxon>Bacteria</taxon>
        <taxon>Bacillati</taxon>
        <taxon>Bacillota</taxon>
        <taxon>Clostridia</taxon>
        <taxon>Thermosediminibacterales</taxon>
        <taxon>Thermosediminibacteraceae</taxon>
        <taxon>Thermovenabulum</taxon>
    </lineage>
</organism>
<evidence type="ECO:0000313" key="1">
    <source>
        <dbReference type="EMBL" id="KYO64516.1"/>
    </source>
</evidence>